<dbReference type="GeneID" id="28736170"/>
<dbReference type="InterPro" id="IPR036188">
    <property type="entry name" value="FAD/NAD-bd_sf"/>
</dbReference>
<organism evidence="9 10">
    <name type="scientific">Cyphellophora attinorum</name>
    <dbReference type="NCBI Taxonomy" id="1664694"/>
    <lineage>
        <taxon>Eukaryota</taxon>
        <taxon>Fungi</taxon>
        <taxon>Dikarya</taxon>
        <taxon>Ascomycota</taxon>
        <taxon>Pezizomycotina</taxon>
        <taxon>Eurotiomycetes</taxon>
        <taxon>Chaetothyriomycetidae</taxon>
        <taxon>Chaetothyriales</taxon>
        <taxon>Cyphellophoraceae</taxon>
        <taxon>Cyphellophora</taxon>
    </lineage>
</organism>
<feature type="binding site" evidence="5">
    <location>
        <position position="56"/>
    </location>
    <ligand>
        <name>FAD</name>
        <dbReference type="ChEBI" id="CHEBI:57692"/>
    </ligand>
</feature>
<dbReference type="STRING" id="1664694.A0A0N1NYA0"/>
<evidence type="ECO:0000256" key="1">
    <source>
        <dbReference type="ARBA" id="ARBA00007532"/>
    </source>
</evidence>
<comment type="cofactor">
    <cofactor evidence="5">
        <name>FAD</name>
        <dbReference type="ChEBI" id="CHEBI:57692"/>
    </cofactor>
    <text evidence="5">Binds 1 FAD per subunit.</text>
</comment>
<sequence>MAAAEGGDHYEAIIVGSGQGGTPLAAAFAKAGKRTLLVEEKHIGGTCVNEGCTPTKTMVASARVANLTVRGPEYGVRYKRSSLMLELDTVRKRKRDIVESFRGGSEKRLASEANLEVLHGRGKFVGKRKLEITSTGTSSPGFVGSTRTVTGSKIFLNVGCHPAPLNVKNADKIPHLNSTTIMELAEVPKHLIIIGGGPIGLEFGQMFRRFGAKVSIVQHGPRLLPREDEDVSAAVKHILEEDNIDVYVNATVREISRVPTGLTVVSVALPKKASADEEEISVKTLTCSHILAAAGRAPNTAELGLESAGVDVDGRGFVKVDENLETSASGIYSLGDVNSGSPQFTHISYDDFRILKHNILDNPNAKPKSTTGRIVANVTFMDPQIGRVGETVASAKKRWPGRKLAIASMPMTWVARALEVNETRGLMKGMVDKETGEILGFVCVGIEGGELMSVVQMAMLGGLRYTDLENAVFAHPTLAESLNNLWGNLEDLP</sequence>
<dbReference type="OrthoDB" id="361797at2759"/>
<dbReference type="AlphaFoldDB" id="A0A0N1NYA0"/>
<accession>A0A0N1NYA0</accession>
<dbReference type="Gene3D" id="3.50.50.60">
    <property type="entry name" value="FAD/NAD(P)-binding domain"/>
    <property type="match status" value="2"/>
</dbReference>
<dbReference type="GO" id="GO:0003955">
    <property type="term" value="F:NAD(P)H dehydrogenase (quinone) activity"/>
    <property type="evidence" value="ECO:0007669"/>
    <property type="project" value="TreeGrafter"/>
</dbReference>
<feature type="binding site" evidence="5">
    <location>
        <position position="295"/>
    </location>
    <ligand>
        <name>NAD(+)</name>
        <dbReference type="ChEBI" id="CHEBI:57540"/>
    </ligand>
</feature>
<evidence type="ECO:0000259" key="8">
    <source>
        <dbReference type="Pfam" id="PF07992"/>
    </source>
</evidence>
<keyword evidence="5" id="KW-0547">Nucleotide-binding</keyword>
<dbReference type="GO" id="GO:0050660">
    <property type="term" value="F:flavin adenine dinucleotide binding"/>
    <property type="evidence" value="ECO:0007669"/>
    <property type="project" value="TreeGrafter"/>
</dbReference>
<dbReference type="Pfam" id="PF07992">
    <property type="entry name" value="Pyr_redox_2"/>
    <property type="match status" value="1"/>
</dbReference>
<feature type="domain" description="Pyridine nucleotide-disulphide oxidoreductase dimerisation" evidence="7">
    <location>
        <begin position="375"/>
        <end position="483"/>
    </location>
</feature>
<reference evidence="9 10" key="1">
    <citation type="submission" date="2015-06" db="EMBL/GenBank/DDBJ databases">
        <title>Draft genome of the ant-associated black yeast Phialophora attae CBS 131958.</title>
        <authorList>
            <person name="Moreno L.F."/>
            <person name="Stielow B.J."/>
            <person name="de Hoog S."/>
            <person name="Vicente V.A."/>
            <person name="Weiss V.A."/>
            <person name="de Vries M."/>
            <person name="Cruz L.M."/>
            <person name="Souza E.M."/>
        </authorList>
    </citation>
    <scope>NUCLEOTIDE SEQUENCE [LARGE SCALE GENOMIC DNA]</scope>
    <source>
        <strain evidence="9 10">CBS 131958</strain>
    </source>
</reference>
<dbReference type="SUPFAM" id="SSF51905">
    <property type="entry name" value="FAD/NAD(P)-binding domain"/>
    <property type="match status" value="1"/>
</dbReference>
<keyword evidence="3 5" id="KW-0274">FAD</keyword>
<dbReference type="PIRSF" id="PIRSF000350">
    <property type="entry name" value="Mercury_reductase_MerA"/>
    <property type="match status" value="1"/>
</dbReference>
<dbReference type="InterPro" id="IPR023753">
    <property type="entry name" value="FAD/NAD-binding_dom"/>
</dbReference>
<comment type="caution">
    <text evidence="9">The sequence shown here is derived from an EMBL/GenBank/DDBJ whole genome shotgun (WGS) entry which is preliminary data.</text>
</comment>
<dbReference type="VEuPathDB" id="FungiDB:AB675_4171"/>
<feature type="binding site" evidence="5">
    <location>
        <position position="122"/>
    </location>
    <ligand>
        <name>FAD</name>
        <dbReference type="ChEBI" id="CHEBI:57692"/>
    </ligand>
</feature>
<keyword evidence="2" id="KW-0285">Flavoprotein</keyword>
<name>A0A0N1NYA0_9EURO</name>
<gene>
    <name evidence="9" type="ORF">AB675_4171</name>
</gene>
<dbReference type="InterPro" id="IPR016156">
    <property type="entry name" value="FAD/NAD-linked_Rdtase_dimer_sf"/>
</dbReference>
<comment type="similarity">
    <text evidence="1">Belongs to the class-I pyridine nucleotide-disulfide oxidoreductase family.</text>
</comment>
<dbReference type="Gene3D" id="3.30.390.30">
    <property type="match status" value="1"/>
</dbReference>
<dbReference type="SUPFAM" id="SSF55424">
    <property type="entry name" value="FAD/NAD-linked reductases, dimerisation (C-terminal) domain"/>
    <property type="match status" value="1"/>
</dbReference>
<keyword evidence="5" id="KW-0520">NAD</keyword>
<dbReference type="PRINTS" id="PR00368">
    <property type="entry name" value="FADPNR"/>
</dbReference>
<dbReference type="EMBL" id="LFJN01000018">
    <property type="protein sequence ID" value="KPI38594.1"/>
    <property type="molecule type" value="Genomic_DNA"/>
</dbReference>
<evidence type="ECO:0000256" key="3">
    <source>
        <dbReference type="ARBA" id="ARBA00022827"/>
    </source>
</evidence>
<feature type="domain" description="FAD/NAD(P)-binding" evidence="8">
    <location>
        <begin position="12"/>
        <end position="348"/>
    </location>
</feature>
<dbReference type="InterPro" id="IPR001100">
    <property type="entry name" value="Pyr_nuc-diS_OxRdtase"/>
</dbReference>
<feature type="active site" description="Proton acceptor" evidence="4">
    <location>
        <position position="475"/>
    </location>
</feature>
<dbReference type="RefSeq" id="XP_017998557.1">
    <property type="nucleotide sequence ID" value="XM_018144290.1"/>
</dbReference>
<feature type="binding site" evidence="5">
    <location>
        <position position="336"/>
    </location>
    <ligand>
        <name>FAD</name>
        <dbReference type="ChEBI" id="CHEBI:57692"/>
    </ligand>
</feature>
<dbReference type="PANTHER" id="PTHR43014">
    <property type="entry name" value="MERCURIC REDUCTASE"/>
    <property type="match status" value="1"/>
</dbReference>
<dbReference type="PANTHER" id="PTHR43014:SF2">
    <property type="entry name" value="MERCURIC REDUCTASE"/>
    <property type="match status" value="1"/>
</dbReference>
<evidence type="ECO:0000259" key="7">
    <source>
        <dbReference type="Pfam" id="PF02852"/>
    </source>
</evidence>
<evidence type="ECO:0000256" key="4">
    <source>
        <dbReference type="PIRSR" id="PIRSR000350-2"/>
    </source>
</evidence>
<protein>
    <submittedName>
        <fullName evidence="9">Putative pyridine nucleotide-disulfide oxido RclA</fullName>
    </submittedName>
</protein>
<evidence type="ECO:0000313" key="9">
    <source>
        <dbReference type="EMBL" id="KPI38594.1"/>
    </source>
</evidence>
<proteinExistence type="inferred from homology"/>
<evidence type="ECO:0000313" key="10">
    <source>
        <dbReference type="Proteomes" id="UP000038010"/>
    </source>
</evidence>
<evidence type="ECO:0000256" key="5">
    <source>
        <dbReference type="PIRSR" id="PIRSR000350-3"/>
    </source>
</evidence>
<keyword evidence="10" id="KW-1185">Reference proteome</keyword>
<dbReference type="PRINTS" id="PR00411">
    <property type="entry name" value="PNDRDTASEI"/>
</dbReference>
<evidence type="ECO:0000256" key="6">
    <source>
        <dbReference type="PIRSR" id="PIRSR000350-4"/>
    </source>
</evidence>
<dbReference type="Proteomes" id="UP000038010">
    <property type="component" value="Unassembled WGS sequence"/>
</dbReference>
<dbReference type="InterPro" id="IPR004099">
    <property type="entry name" value="Pyr_nucl-diS_OxRdtase_dimer"/>
</dbReference>
<dbReference type="Pfam" id="PF02852">
    <property type="entry name" value="Pyr_redox_dim"/>
    <property type="match status" value="1"/>
</dbReference>
<evidence type="ECO:0000256" key="2">
    <source>
        <dbReference type="ARBA" id="ARBA00022630"/>
    </source>
</evidence>
<feature type="disulfide bond" description="Redox-active" evidence="6">
    <location>
        <begin position="47"/>
        <end position="52"/>
    </location>
</feature>
<feature type="binding site" evidence="5">
    <location>
        <begin position="195"/>
        <end position="202"/>
    </location>
    <ligand>
        <name>NAD(+)</name>
        <dbReference type="ChEBI" id="CHEBI:57540"/>
    </ligand>
</feature>